<proteinExistence type="predicted"/>
<name>A0AB37ZDM5_9PSED</name>
<organism evidence="1 2">
    <name type="scientific">Pseudomonas peli</name>
    <dbReference type="NCBI Taxonomy" id="592361"/>
    <lineage>
        <taxon>Bacteria</taxon>
        <taxon>Pseudomonadati</taxon>
        <taxon>Pseudomonadota</taxon>
        <taxon>Gammaproteobacteria</taxon>
        <taxon>Pseudomonadales</taxon>
        <taxon>Pseudomonadaceae</taxon>
        <taxon>Pseudomonas</taxon>
    </lineage>
</organism>
<dbReference type="RefSeq" id="WP_167354495.1">
    <property type="nucleotide sequence ID" value="NZ_FMTL01000015.1"/>
</dbReference>
<comment type="caution">
    <text evidence="1">The sequence shown here is derived from an EMBL/GenBank/DDBJ whole genome shotgun (WGS) entry which is preliminary data.</text>
</comment>
<sequence length="54" mass="6083">MQIPETITWKGKQYEVPDMETLGEFAFDSVCETPDGDTVEPDHPDSWLSILGLI</sequence>
<dbReference type="EMBL" id="FMTL01000015">
    <property type="protein sequence ID" value="SCW90477.1"/>
    <property type="molecule type" value="Genomic_DNA"/>
</dbReference>
<dbReference type="AlphaFoldDB" id="A0AB37ZDM5"/>
<dbReference type="Proteomes" id="UP000242418">
    <property type="component" value="Unassembled WGS sequence"/>
</dbReference>
<protein>
    <recommendedName>
        <fullName evidence="3">Minor tail protein</fullName>
    </recommendedName>
</protein>
<evidence type="ECO:0000313" key="1">
    <source>
        <dbReference type="EMBL" id="SCW90477.1"/>
    </source>
</evidence>
<reference evidence="1 2" key="1">
    <citation type="submission" date="2016-10" db="EMBL/GenBank/DDBJ databases">
        <authorList>
            <person name="Varghese N."/>
            <person name="Submissions S."/>
        </authorList>
    </citation>
    <scope>NUCLEOTIDE SEQUENCE [LARGE SCALE GENOMIC DNA]</scope>
    <source>
        <strain evidence="1 2">DSM 17833</strain>
    </source>
</reference>
<evidence type="ECO:0000313" key="2">
    <source>
        <dbReference type="Proteomes" id="UP000242418"/>
    </source>
</evidence>
<accession>A0AB37ZDM5</accession>
<keyword evidence="2" id="KW-1185">Reference proteome</keyword>
<evidence type="ECO:0008006" key="3">
    <source>
        <dbReference type="Google" id="ProtNLM"/>
    </source>
</evidence>
<gene>
    <name evidence="1" type="ORF">SAMN05216370_0148</name>
</gene>